<dbReference type="EMBL" id="BQXS01012609">
    <property type="protein sequence ID" value="GKT25751.1"/>
    <property type="molecule type" value="Genomic_DNA"/>
</dbReference>
<evidence type="ECO:0000313" key="2">
    <source>
        <dbReference type="Proteomes" id="UP001057375"/>
    </source>
</evidence>
<name>A0ABQ5K2F5_9EUKA</name>
<protein>
    <recommendedName>
        <fullName evidence="3">Maturase K</fullName>
    </recommendedName>
</protein>
<accession>A0ABQ5K2F5</accession>
<proteinExistence type="predicted"/>
<dbReference type="Proteomes" id="UP001057375">
    <property type="component" value="Unassembled WGS sequence"/>
</dbReference>
<evidence type="ECO:0008006" key="3">
    <source>
        <dbReference type="Google" id="ProtNLM"/>
    </source>
</evidence>
<sequence>MKLSKDYDSIVAEIDYGMKIQVALAHISQGFYELVRYIYQVPIKEFFLSLAYYFEAYVELERLNGDRSYREAEILELPPDEKSRVDYHVYKRDLLIFSERLVLCIRLFKSLRIIQDKYTNVLLTSKGRPHKGEAEMEFFNFIFLVGVRFVCSLHANDVWKAIEIESHRLFTATFYQKSWSELVGIQKEHTSVKQRRSKLGKALKLRSPISRVPRENDDAIEEMKKALSACLPRCPPHYVFTDADKKELRHSVNEVVREFPESHTTMFPYLLKACGVIPFSSKGIPLSPKKKHIETTTEALFGQDNILPDLCASSLREIKTSEDEED</sequence>
<gene>
    <name evidence="1" type="ORF">ADUPG1_013135</name>
</gene>
<comment type="caution">
    <text evidence="1">The sequence shown here is derived from an EMBL/GenBank/DDBJ whole genome shotgun (WGS) entry which is preliminary data.</text>
</comment>
<evidence type="ECO:0000313" key="1">
    <source>
        <dbReference type="EMBL" id="GKT25751.1"/>
    </source>
</evidence>
<reference evidence="1" key="1">
    <citation type="submission" date="2022-03" db="EMBL/GenBank/DDBJ databases">
        <title>Draft genome sequence of Aduncisulcus paluster, a free-living microaerophilic Fornicata.</title>
        <authorList>
            <person name="Yuyama I."/>
            <person name="Kume K."/>
            <person name="Tamura T."/>
            <person name="Inagaki Y."/>
            <person name="Hashimoto T."/>
        </authorList>
    </citation>
    <scope>NUCLEOTIDE SEQUENCE</scope>
    <source>
        <strain evidence="1">NY0171</strain>
    </source>
</reference>
<keyword evidence="2" id="KW-1185">Reference proteome</keyword>
<organism evidence="1 2">
    <name type="scientific">Aduncisulcus paluster</name>
    <dbReference type="NCBI Taxonomy" id="2918883"/>
    <lineage>
        <taxon>Eukaryota</taxon>
        <taxon>Metamonada</taxon>
        <taxon>Carpediemonas-like organisms</taxon>
        <taxon>Aduncisulcus</taxon>
    </lineage>
</organism>